<name>A0A8B0SUF4_KLEPN</name>
<accession>A0A8B0SUF4</accession>
<keyword evidence="1" id="KW-0614">Plasmid</keyword>
<evidence type="ECO:0000313" key="1">
    <source>
        <dbReference type="EMBL" id="QTX14856.1"/>
    </source>
</evidence>
<geneLocation type="plasmid" evidence="1">
    <name>p17-15-vir-like</name>
</geneLocation>
<organism evidence="1">
    <name type="scientific">Klebsiella pneumoniae</name>
    <dbReference type="NCBI Taxonomy" id="573"/>
    <lineage>
        <taxon>Bacteria</taxon>
        <taxon>Pseudomonadati</taxon>
        <taxon>Pseudomonadota</taxon>
        <taxon>Gammaproteobacteria</taxon>
        <taxon>Enterobacterales</taxon>
        <taxon>Enterobacteriaceae</taxon>
        <taxon>Klebsiella/Raoultella group</taxon>
        <taxon>Klebsiella</taxon>
        <taxon>Klebsiella pneumoniae complex</taxon>
    </lineage>
</organism>
<reference evidence="1" key="1">
    <citation type="submission" date="2020-01" db="EMBL/GenBank/DDBJ databases">
        <authorList>
            <person name="Qin S."/>
        </authorList>
    </citation>
    <scope>NUCLEOTIDE SEQUENCE</scope>
    <source>
        <strain evidence="1">CVir17-16-YZ6g</strain>
        <plasmid evidence="1">p17-15-vir-like</plasmid>
    </source>
</reference>
<dbReference type="AlphaFoldDB" id="A0A8B0SUF4"/>
<proteinExistence type="predicted"/>
<sequence>MIPRLSHWLYLSGNQLSTVYPQRKIEVHAFEGVGKGAIA</sequence>
<dbReference type="EMBL" id="MN956836">
    <property type="protein sequence ID" value="QTX14856.1"/>
    <property type="molecule type" value="Genomic_DNA"/>
</dbReference>
<protein>
    <submittedName>
        <fullName evidence="1">Uncharacterized protein</fullName>
    </submittedName>
</protein>